<dbReference type="Proteomes" id="UP000032160">
    <property type="component" value="Chromosome I"/>
</dbReference>
<proteinExistence type="predicted"/>
<dbReference type="PATRIC" id="fig|1458461.3.peg.1117"/>
<dbReference type="STRING" id="1458461.BN1012_Phect1117"/>
<dbReference type="EMBL" id="HG966617">
    <property type="protein sequence ID" value="CDO59331.1"/>
    <property type="molecule type" value="Genomic_DNA"/>
</dbReference>
<evidence type="ECO:0000259" key="1">
    <source>
        <dbReference type="Pfam" id="PF16363"/>
    </source>
</evidence>
<reference evidence="2 3" key="1">
    <citation type="journal article" date="2014" name="Front. Genet.">
        <title>Genome and metabolic network of "Candidatus Phaeomarinobacter ectocarpi" Ec32, a new candidate genus of Alphaproteobacteria frequently associated with brown algae.</title>
        <authorList>
            <person name="Dittami S.M."/>
            <person name="Barbeyron T."/>
            <person name="Boyen C."/>
            <person name="Cambefort J."/>
            <person name="Collet G."/>
            <person name="Delage L."/>
            <person name="Gobet A."/>
            <person name="Groisillier A."/>
            <person name="Leblanc C."/>
            <person name="Michel G."/>
            <person name="Scornet D."/>
            <person name="Siegel A."/>
            <person name="Tapia J.E."/>
            <person name="Tonon T."/>
        </authorList>
    </citation>
    <scope>NUCLEOTIDE SEQUENCE [LARGE SCALE GENOMIC DNA]</scope>
    <source>
        <strain evidence="2 3">Ec32</strain>
    </source>
</reference>
<dbReference type="GO" id="GO:0047733">
    <property type="term" value="F:CDP-glucose 4,6-dehydratase activity"/>
    <property type="evidence" value="ECO:0007669"/>
    <property type="project" value="UniProtKB-EC"/>
</dbReference>
<name>X5MML8_9HYPH</name>
<dbReference type="InterPro" id="IPR036291">
    <property type="entry name" value="NAD(P)-bd_dom_sf"/>
</dbReference>
<feature type="domain" description="NAD(P)-binding" evidence="1">
    <location>
        <begin position="21"/>
        <end position="329"/>
    </location>
</feature>
<dbReference type="Gene3D" id="3.90.25.10">
    <property type="entry name" value="UDP-galactose 4-epimerase, domain 1"/>
    <property type="match status" value="1"/>
</dbReference>
<keyword evidence="2" id="KW-0456">Lyase</keyword>
<dbReference type="SUPFAM" id="SSF51735">
    <property type="entry name" value="NAD(P)-binding Rossmann-fold domains"/>
    <property type="match status" value="1"/>
</dbReference>
<sequence length="359" mass="39078">MPQTHDAKSHVGASLKGRRVFVTGHTGFVGGWICAALNALGAEVAGYALPAPEGRALFHDLDLANRMTSIEADIRDTDRITTEIQTFNPDTLFHLAAQPIVREAYKNPIETFDVNVMGTAKVLEAARGCSNLASMIVMTTDKVYRNEEWVWGYRETDSLGGSEPYAASKSACEQVVDAYYKSYFKPEGIAVAAMRAGNIIGGGDWADARLIPDAVRAFETGAPLVLRNPTAVRPWQHVIDVVVAFFLLSDALNGNDQTFHGGWNIAPDLEDQKPVGQVATDFASAWGPEAQVKIEKDDSIPETSILRLDSTKARSQLGWKPVWSLDTALIETATWYKHAVSGSNMSDLTDHTIRSAVAL</sequence>
<dbReference type="OrthoDB" id="9801785at2"/>
<organism evidence="2 3">
    <name type="scientific">Candidatus Phaeomarinibacter ectocarpi</name>
    <dbReference type="NCBI Taxonomy" id="1458461"/>
    <lineage>
        <taxon>Bacteria</taxon>
        <taxon>Pseudomonadati</taxon>
        <taxon>Pseudomonadota</taxon>
        <taxon>Alphaproteobacteria</taxon>
        <taxon>Hyphomicrobiales</taxon>
        <taxon>Parvibaculaceae</taxon>
        <taxon>Candidatus Phaeomarinibacter</taxon>
    </lineage>
</organism>
<dbReference type="NCBIfam" id="TIGR02622">
    <property type="entry name" value="CDP_4_6_dhtase"/>
    <property type="match status" value="1"/>
</dbReference>
<gene>
    <name evidence="2" type="ORF">BN1012_Phect1117</name>
</gene>
<keyword evidence="3" id="KW-1185">Reference proteome</keyword>
<dbReference type="RefSeq" id="WP_043950016.1">
    <property type="nucleotide sequence ID" value="NZ_HG966617.1"/>
</dbReference>
<dbReference type="InterPro" id="IPR016040">
    <property type="entry name" value="NAD(P)-bd_dom"/>
</dbReference>
<dbReference type="Gene3D" id="3.40.50.720">
    <property type="entry name" value="NAD(P)-binding Rossmann-like Domain"/>
    <property type="match status" value="1"/>
</dbReference>
<evidence type="ECO:0000313" key="2">
    <source>
        <dbReference type="EMBL" id="CDO59331.1"/>
    </source>
</evidence>
<dbReference type="HOGENOM" id="CLU_007383_1_7_5"/>
<dbReference type="PANTHER" id="PTHR43000">
    <property type="entry name" value="DTDP-D-GLUCOSE 4,6-DEHYDRATASE-RELATED"/>
    <property type="match status" value="1"/>
</dbReference>
<dbReference type="InterPro" id="IPR013445">
    <property type="entry name" value="CDP_4_6_deHydtase"/>
</dbReference>
<dbReference type="EC" id="4.2.1.45" evidence="2"/>
<dbReference type="KEGG" id="pect:BN1012_Phect1117"/>
<accession>X5MML8</accession>
<protein>
    <submittedName>
        <fullName evidence="2">Similar to CDP-glucose 4,6-dehydratase</fullName>
        <ecNumber evidence="2">4.2.1.45</ecNumber>
    </submittedName>
</protein>
<evidence type="ECO:0000313" key="3">
    <source>
        <dbReference type="Proteomes" id="UP000032160"/>
    </source>
</evidence>
<dbReference type="Pfam" id="PF16363">
    <property type="entry name" value="GDP_Man_Dehyd"/>
    <property type="match status" value="1"/>
</dbReference>
<dbReference type="AlphaFoldDB" id="X5MML8"/>